<evidence type="ECO:0000256" key="2">
    <source>
        <dbReference type="ARBA" id="ARBA00023125"/>
    </source>
</evidence>
<feature type="domain" description="AP2/ERF" evidence="4">
    <location>
        <begin position="124"/>
        <end position="181"/>
    </location>
</feature>
<reference evidence="5 6" key="1">
    <citation type="submission" date="2019-08" db="EMBL/GenBank/DDBJ databases">
        <authorList>
            <person name="Shi S."/>
        </authorList>
    </citation>
    <scope>NUCLEOTIDE SEQUENCE [LARGE SCALE GENOMIC DNA]</scope>
    <source>
        <strain evidence="5 6">GY10130</strain>
    </source>
</reference>
<organism evidence="5 6">
    <name type="scientific">Pontibacter qinzhouensis</name>
    <dbReference type="NCBI Taxonomy" id="2603253"/>
    <lineage>
        <taxon>Bacteria</taxon>
        <taxon>Pseudomonadati</taxon>
        <taxon>Bacteroidota</taxon>
        <taxon>Cytophagia</taxon>
        <taxon>Cytophagales</taxon>
        <taxon>Hymenobacteraceae</taxon>
        <taxon>Pontibacter</taxon>
    </lineage>
</organism>
<keyword evidence="6" id="KW-1185">Reference proteome</keyword>
<dbReference type="Gene3D" id="3.30.730.10">
    <property type="entry name" value="AP2/ERF domain"/>
    <property type="match status" value="1"/>
</dbReference>
<dbReference type="RefSeq" id="WP_147924080.1">
    <property type="nucleotide sequence ID" value="NZ_VRTY01000149.1"/>
</dbReference>
<dbReference type="Pfam" id="PF07463">
    <property type="entry name" value="NUMOD4"/>
    <property type="match status" value="1"/>
</dbReference>
<dbReference type="InterPro" id="IPR003615">
    <property type="entry name" value="HNH_nuc"/>
</dbReference>
<evidence type="ECO:0000256" key="1">
    <source>
        <dbReference type="ARBA" id="ARBA00023015"/>
    </source>
</evidence>
<accession>A0A5C8IQ90</accession>
<dbReference type="Gene3D" id="3.90.75.20">
    <property type="match status" value="1"/>
</dbReference>
<sequence>MEIQIETTENWKPVVGYEGHYEISDLGRVKSFKRGKIIFLSLYVRSDGGHYGVNLSLNGKIKKVSVHQLVANAFIENPDPINLIVIDHKDGNPKNNLSSNLRWATIRTNCQNQNRKREGRTTSKFLGVSFCKRDNIWLAYIKAPTGRKHLGCYKIEEDAAKAYDRALTEIGLSPVNFTNVHTVTE</sequence>
<dbReference type="Proteomes" id="UP000321926">
    <property type="component" value="Unassembled WGS sequence"/>
</dbReference>
<keyword evidence="3" id="KW-0804">Transcription</keyword>
<keyword evidence="1" id="KW-0805">Transcription regulation</keyword>
<dbReference type="InterPro" id="IPR044925">
    <property type="entry name" value="His-Me_finger_sf"/>
</dbReference>
<dbReference type="InterPro" id="IPR016177">
    <property type="entry name" value="DNA-bd_dom_sf"/>
</dbReference>
<protein>
    <recommendedName>
        <fullName evidence="4">AP2/ERF domain-containing protein</fullName>
    </recommendedName>
</protein>
<name>A0A5C8IQ90_9BACT</name>
<dbReference type="SMART" id="SM00380">
    <property type="entry name" value="AP2"/>
    <property type="match status" value="1"/>
</dbReference>
<dbReference type="EMBL" id="VRTY01000149">
    <property type="protein sequence ID" value="TXK23321.1"/>
    <property type="molecule type" value="Genomic_DNA"/>
</dbReference>
<dbReference type="GO" id="GO:0016788">
    <property type="term" value="F:hydrolase activity, acting on ester bonds"/>
    <property type="evidence" value="ECO:0007669"/>
    <property type="project" value="InterPro"/>
</dbReference>
<dbReference type="SUPFAM" id="SSF54060">
    <property type="entry name" value="His-Me finger endonucleases"/>
    <property type="match status" value="1"/>
</dbReference>
<dbReference type="AlphaFoldDB" id="A0A5C8IQ90"/>
<dbReference type="PROSITE" id="PS51032">
    <property type="entry name" value="AP2_ERF"/>
    <property type="match status" value="1"/>
</dbReference>
<dbReference type="OrthoDB" id="6631788at2"/>
<dbReference type="Pfam" id="PF13392">
    <property type="entry name" value="HNH_3"/>
    <property type="match status" value="1"/>
</dbReference>
<comment type="caution">
    <text evidence="5">The sequence shown here is derived from an EMBL/GenBank/DDBJ whole genome shotgun (WGS) entry which is preliminary data.</text>
</comment>
<dbReference type="GO" id="GO:0003700">
    <property type="term" value="F:DNA-binding transcription factor activity"/>
    <property type="evidence" value="ECO:0007669"/>
    <property type="project" value="InterPro"/>
</dbReference>
<proteinExistence type="predicted"/>
<evidence type="ECO:0000256" key="3">
    <source>
        <dbReference type="ARBA" id="ARBA00023163"/>
    </source>
</evidence>
<dbReference type="InterPro" id="IPR010902">
    <property type="entry name" value="NUMOD4"/>
</dbReference>
<dbReference type="GO" id="GO:0003677">
    <property type="term" value="F:DNA binding"/>
    <property type="evidence" value="ECO:0007669"/>
    <property type="project" value="UniProtKB-KW"/>
</dbReference>
<dbReference type="SUPFAM" id="SSF54171">
    <property type="entry name" value="DNA-binding domain"/>
    <property type="match status" value="1"/>
</dbReference>
<gene>
    <name evidence="5" type="ORF">FVR03_22750</name>
</gene>
<evidence type="ECO:0000313" key="5">
    <source>
        <dbReference type="EMBL" id="TXK23321.1"/>
    </source>
</evidence>
<evidence type="ECO:0000313" key="6">
    <source>
        <dbReference type="Proteomes" id="UP000321926"/>
    </source>
</evidence>
<keyword evidence="2" id="KW-0238">DNA-binding</keyword>
<dbReference type="InterPro" id="IPR001471">
    <property type="entry name" value="AP2/ERF_dom"/>
</dbReference>
<evidence type="ECO:0000259" key="4">
    <source>
        <dbReference type="PROSITE" id="PS51032"/>
    </source>
</evidence>
<dbReference type="InterPro" id="IPR036955">
    <property type="entry name" value="AP2/ERF_dom_sf"/>
</dbReference>